<protein>
    <submittedName>
        <fullName evidence="3">Putative NBS-LRR disease resistance protein</fullName>
    </submittedName>
</protein>
<dbReference type="Pfam" id="PF00931">
    <property type="entry name" value="NB-ARC"/>
    <property type="match status" value="1"/>
</dbReference>
<dbReference type="PANTHER" id="PTHR36766:SF64">
    <property type="entry name" value="OS12G0206100 PROTEIN"/>
    <property type="match status" value="1"/>
</dbReference>
<feature type="non-terminal residue" evidence="3">
    <location>
        <position position="263"/>
    </location>
</feature>
<evidence type="ECO:0000313" key="3">
    <source>
        <dbReference type="EMBL" id="AEW24002.1"/>
    </source>
</evidence>
<dbReference type="InterPro" id="IPR027417">
    <property type="entry name" value="P-loop_NTPase"/>
</dbReference>
<dbReference type="EMBL" id="JN990339">
    <property type="protein sequence ID" value="AEW24002.1"/>
    <property type="molecule type" value="Genomic_DNA"/>
</dbReference>
<reference evidence="3" key="1">
    <citation type="submission" date="2011-10" db="EMBL/GenBank/DDBJ databases">
        <title>Identification and analysis of resistance gene analogs (RGAs) diversity in Rubus spp. Colombian germplasm.</title>
        <authorList>
            <person name="Afanador-Kafuri L."/>
            <person name="Alvarez E."/>
            <person name="Mejia J.F."/>
            <person name="Gonzalez A."/>
        </authorList>
    </citation>
    <scope>NUCLEOTIDE SEQUENCE</scope>
    <source>
        <tissue evidence="3">Leaf</tissue>
    </source>
</reference>
<dbReference type="GO" id="GO:0043531">
    <property type="term" value="F:ADP binding"/>
    <property type="evidence" value="ECO:0007669"/>
    <property type="project" value="InterPro"/>
</dbReference>
<name>K4EY30_9ROSA</name>
<dbReference type="Gene3D" id="3.40.50.300">
    <property type="entry name" value="P-loop containing nucleotide triphosphate hydrolases"/>
    <property type="match status" value="1"/>
</dbReference>
<accession>K4EY30</accession>
<dbReference type="InterPro" id="IPR002182">
    <property type="entry name" value="NB-ARC"/>
</dbReference>
<dbReference type="GO" id="GO:0006952">
    <property type="term" value="P:defense response"/>
    <property type="evidence" value="ECO:0007669"/>
    <property type="project" value="UniProtKB-KW"/>
</dbReference>
<dbReference type="SUPFAM" id="SSF52540">
    <property type="entry name" value="P-loop containing nucleoside triphosphate hydrolases"/>
    <property type="match status" value="1"/>
</dbReference>
<feature type="non-terminal residue" evidence="3">
    <location>
        <position position="1"/>
    </location>
</feature>
<feature type="domain" description="NB-ARC" evidence="2">
    <location>
        <begin position="1"/>
        <end position="172"/>
    </location>
</feature>
<dbReference type="AlphaFoldDB" id="K4EY30"/>
<evidence type="ECO:0000256" key="1">
    <source>
        <dbReference type="ARBA" id="ARBA00022821"/>
    </source>
</evidence>
<evidence type="ECO:0000259" key="2">
    <source>
        <dbReference type="Pfam" id="PF00931"/>
    </source>
</evidence>
<sequence>GGVGKTWTAREIISREKDSIHETLWLYVNNIYDSESLEEKIARQLSLFSIYEEWEDDDDGDDVEEEQSLEKLKSEISTKLEHLRSAAHKEKKLFLLVLDDVQDVQKIVQEVNNLLSPNGDNSFKVLITRGESDGKGTTLGMNKEIETDDTRVRVHEIETLSTDESLALLGEKIKKAVFDCPSFEKLSKAIVDMSKGIPTVLITIAKAINYLADKDSGVWSLESVLEEAAYHGETAINLLLGSWCDALPISAVSDCFWHSMQLI</sequence>
<dbReference type="PANTHER" id="PTHR36766">
    <property type="entry name" value="PLANT BROAD-SPECTRUM MILDEW RESISTANCE PROTEIN RPW8"/>
    <property type="match status" value="1"/>
</dbReference>
<organism evidence="3">
    <name type="scientific">Rubus sp. LAK-2011</name>
    <dbReference type="NCBI Taxonomy" id="1111067"/>
    <lineage>
        <taxon>Eukaryota</taxon>
        <taxon>Viridiplantae</taxon>
        <taxon>Streptophyta</taxon>
        <taxon>Embryophyta</taxon>
        <taxon>Tracheophyta</taxon>
        <taxon>Spermatophyta</taxon>
        <taxon>Magnoliopsida</taxon>
        <taxon>eudicotyledons</taxon>
        <taxon>Gunneridae</taxon>
        <taxon>Pentapetalae</taxon>
        <taxon>rosids</taxon>
        <taxon>fabids</taxon>
        <taxon>Rosales</taxon>
        <taxon>Rosaceae</taxon>
        <taxon>Rosoideae</taxon>
        <taxon>Rosoideae incertae sedis</taxon>
        <taxon>Rubus</taxon>
    </lineage>
</organism>
<proteinExistence type="predicted"/>
<keyword evidence="1" id="KW-0611">Plant defense</keyword>